<sequence>MRARSTATLQPPRIGPKDLPTVQGLAIPGGRVLLTCITETVSAMRTAMVAPHPPTRWSSGTRVAFASASAFKTEECAMYLIINSNNLIAEICKHPSYVRQQDNGVVILSDEKDADAIYSNDSDTFWPTAPFGYANESHTLVEVDAVPPEVKAGYYFYHAGEFYTTEQNRAALARAKASEVASLMFVRMAENGAFDDTTIAEHAEQFSMWACSIAYAEGAICQYNGRLYRCLQAHTSQETWTPEAAPSQWKEIGDPTGEWPEWSQPVGAIDTYPLGAKVSYNGKHWVSTAGNNVWEPNVYGWEEAV</sequence>
<dbReference type="GO" id="GO:0005975">
    <property type="term" value="P:carbohydrate metabolic process"/>
    <property type="evidence" value="ECO:0007669"/>
    <property type="project" value="InterPro"/>
</dbReference>
<evidence type="ECO:0000256" key="1">
    <source>
        <dbReference type="ARBA" id="ARBA00022801"/>
    </source>
</evidence>
<comment type="caution">
    <text evidence="3">The sequence shown here is derived from an EMBL/GenBank/DDBJ whole genome shotgun (WGS) entry which is preliminary data.</text>
</comment>
<dbReference type="GO" id="GO:0004553">
    <property type="term" value="F:hydrolase activity, hydrolyzing O-glycosyl compounds"/>
    <property type="evidence" value="ECO:0007669"/>
    <property type="project" value="InterPro"/>
</dbReference>
<accession>A0A845T2U4</accession>
<gene>
    <name evidence="3" type="ORF">FMM72_14670</name>
</gene>
<evidence type="ECO:0000259" key="2">
    <source>
        <dbReference type="Pfam" id="PF02839"/>
    </source>
</evidence>
<dbReference type="Proteomes" id="UP000462501">
    <property type="component" value="Unassembled WGS sequence"/>
</dbReference>
<dbReference type="InterPro" id="IPR036573">
    <property type="entry name" value="CBM_sf_5/12"/>
</dbReference>
<protein>
    <recommendedName>
        <fullName evidence="2">Chitin-binding type-3 domain-containing protein</fullName>
    </recommendedName>
</protein>
<dbReference type="CDD" id="cd12214">
    <property type="entry name" value="ChiA1_BD"/>
    <property type="match status" value="1"/>
</dbReference>
<reference evidence="3 4" key="1">
    <citation type="submission" date="2019-06" db="EMBL/GenBank/DDBJ databases">
        <title>Draft genome sequences of 15 bacterial species constituting the stable defined intestinal microbiota of the GM15 gnotobiotic mouse model.</title>
        <authorList>
            <person name="Elie C."/>
            <person name="Mathieu A."/>
            <person name="Saliou A."/>
            <person name="Darnaud M."/>
            <person name="Leulier F."/>
            <person name="Tamellini A."/>
        </authorList>
    </citation>
    <scope>NUCLEOTIDE SEQUENCE [LARGE SCALE GENOMIC DNA]</scope>
    <source>
        <strain evidence="3 4">JM4-15</strain>
    </source>
</reference>
<dbReference type="InterPro" id="IPR003610">
    <property type="entry name" value="CBM5/12"/>
</dbReference>
<dbReference type="GO" id="GO:0005576">
    <property type="term" value="C:extracellular region"/>
    <property type="evidence" value="ECO:0007669"/>
    <property type="project" value="InterPro"/>
</dbReference>
<evidence type="ECO:0000313" key="3">
    <source>
        <dbReference type="EMBL" id="NDO40447.1"/>
    </source>
</evidence>
<organism evidence="3 4">
    <name type="scientific">Anaerotruncus colihominis</name>
    <dbReference type="NCBI Taxonomy" id="169435"/>
    <lineage>
        <taxon>Bacteria</taxon>
        <taxon>Bacillati</taxon>
        <taxon>Bacillota</taxon>
        <taxon>Clostridia</taxon>
        <taxon>Eubacteriales</taxon>
        <taxon>Oscillospiraceae</taxon>
        <taxon>Anaerotruncus</taxon>
    </lineage>
</organism>
<evidence type="ECO:0000313" key="4">
    <source>
        <dbReference type="Proteomes" id="UP000462501"/>
    </source>
</evidence>
<feature type="domain" description="Chitin-binding type-3" evidence="2">
    <location>
        <begin position="209"/>
        <end position="250"/>
    </location>
</feature>
<dbReference type="Gene3D" id="2.10.10.90">
    <property type="match status" value="1"/>
</dbReference>
<dbReference type="SUPFAM" id="SSF51055">
    <property type="entry name" value="Carbohydrate binding domain"/>
    <property type="match status" value="1"/>
</dbReference>
<proteinExistence type="predicted"/>
<dbReference type="Pfam" id="PF02839">
    <property type="entry name" value="CBM_5_12"/>
    <property type="match status" value="1"/>
</dbReference>
<dbReference type="AlphaFoldDB" id="A0A845T2U4"/>
<dbReference type="GO" id="GO:0030246">
    <property type="term" value="F:carbohydrate binding"/>
    <property type="evidence" value="ECO:0007669"/>
    <property type="project" value="InterPro"/>
</dbReference>
<keyword evidence="1" id="KW-0378">Hydrolase</keyword>
<dbReference type="EMBL" id="VIQT01000021">
    <property type="protein sequence ID" value="NDO40447.1"/>
    <property type="molecule type" value="Genomic_DNA"/>
</dbReference>
<name>A0A845T2U4_9FIRM</name>